<keyword evidence="2" id="KW-1185">Reference proteome</keyword>
<gene>
    <name evidence="1" type="ORF">L873DRAFT_1821649</name>
</gene>
<evidence type="ECO:0000313" key="1">
    <source>
        <dbReference type="EMBL" id="RPA90151.1"/>
    </source>
</evidence>
<protein>
    <submittedName>
        <fullName evidence="1">Uncharacterized protein</fullName>
    </submittedName>
</protein>
<reference evidence="1 2" key="1">
    <citation type="journal article" date="2018" name="Nat. Ecol. Evol.">
        <title>Pezizomycetes genomes reveal the molecular basis of ectomycorrhizal truffle lifestyle.</title>
        <authorList>
            <person name="Murat C."/>
            <person name="Payen T."/>
            <person name="Noel B."/>
            <person name="Kuo A."/>
            <person name="Morin E."/>
            <person name="Chen J."/>
            <person name="Kohler A."/>
            <person name="Krizsan K."/>
            <person name="Balestrini R."/>
            <person name="Da Silva C."/>
            <person name="Montanini B."/>
            <person name="Hainaut M."/>
            <person name="Levati E."/>
            <person name="Barry K.W."/>
            <person name="Belfiori B."/>
            <person name="Cichocki N."/>
            <person name="Clum A."/>
            <person name="Dockter R.B."/>
            <person name="Fauchery L."/>
            <person name="Guy J."/>
            <person name="Iotti M."/>
            <person name="Le Tacon F."/>
            <person name="Lindquist E.A."/>
            <person name="Lipzen A."/>
            <person name="Malagnac F."/>
            <person name="Mello A."/>
            <person name="Molinier V."/>
            <person name="Miyauchi S."/>
            <person name="Poulain J."/>
            <person name="Riccioni C."/>
            <person name="Rubini A."/>
            <person name="Sitrit Y."/>
            <person name="Splivallo R."/>
            <person name="Traeger S."/>
            <person name="Wang M."/>
            <person name="Zifcakova L."/>
            <person name="Wipf D."/>
            <person name="Zambonelli A."/>
            <person name="Paolocci F."/>
            <person name="Nowrousian M."/>
            <person name="Ottonello S."/>
            <person name="Baldrian P."/>
            <person name="Spatafora J.W."/>
            <person name="Henrissat B."/>
            <person name="Nagy L.G."/>
            <person name="Aury J.M."/>
            <person name="Wincker P."/>
            <person name="Grigoriev I.V."/>
            <person name="Bonfante P."/>
            <person name="Martin F.M."/>
        </authorList>
    </citation>
    <scope>NUCLEOTIDE SEQUENCE [LARGE SCALE GENOMIC DNA]</scope>
    <source>
        <strain evidence="1 2">120613-1</strain>
    </source>
</reference>
<proteinExistence type="predicted"/>
<dbReference type="OrthoDB" id="10321108at2759"/>
<evidence type="ECO:0000313" key="2">
    <source>
        <dbReference type="Proteomes" id="UP000276215"/>
    </source>
</evidence>
<dbReference type="EMBL" id="ML120538">
    <property type="protein sequence ID" value="RPA90151.1"/>
    <property type="molecule type" value="Genomic_DNA"/>
</dbReference>
<name>A0A3N4J0S1_9PEZI</name>
<organism evidence="1 2">
    <name type="scientific">Choiromyces venosus 120613-1</name>
    <dbReference type="NCBI Taxonomy" id="1336337"/>
    <lineage>
        <taxon>Eukaryota</taxon>
        <taxon>Fungi</taxon>
        <taxon>Dikarya</taxon>
        <taxon>Ascomycota</taxon>
        <taxon>Pezizomycotina</taxon>
        <taxon>Pezizomycetes</taxon>
        <taxon>Pezizales</taxon>
        <taxon>Tuberaceae</taxon>
        <taxon>Choiromyces</taxon>
    </lineage>
</organism>
<dbReference type="AlphaFoldDB" id="A0A3N4J0S1"/>
<dbReference type="Proteomes" id="UP000276215">
    <property type="component" value="Unassembled WGS sequence"/>
</dbReference>
<accession>A0A3N4J0S1</accession>
<sequence length="80" mass="9188">MCNLTGIVYACNHTTYLRSYTCPRALNSRLIVHPTCMSFVPVRADFTPPRGAITQWVFIYDKTCGRRELGCQFRMLSSCF</sequence>